<proteinExistence type="inferred from homology"/>
<protein>
    <submittedName>
        <fullName evidence="6">LysR family transcriptional regulator</fullName>
    </submittedName>
</protein>
<dbReference type="Pfam" id="PF00126">
    <property type="entry name" value="HTH_1"/>
    <property type="match status" value="1"/>
</dbReference>
<evidence type="ECO:0000256" key="1">
    <source>
        <dbReference type="ARBA" id="ARBA00009437"/>
    </source>
</evidence>
<gene>
    <name evidence="6" type="ORF">GU920_08625</name>
</gene>
<dbReference type="InterPro" id="IPR005119">
    <property type="entry name" value="LysR_subst-bd"/>
</dbReference>
<organism evidence="6 7">
    <name type="scientific">Paragemmobacter ruber</name>
    <dbReference type="NCBI Taxonomy" id="1985673"/>
    <lineage>
        <taxon>Bacteria</taxon>
        <taxon>Pseudomonadati</taxon>
        <taxon>Pseudomonadota</taxon>
        <taxon>Alphaproteobacteria</taxon>
        <taxon>Rhodobacterales</taxon>
        <taxon>Paracoccaceae</taxon>
        <taxon>Paragemmobacter</taxon>
    </lineage>
</organism>
<dbReference type="InterPro" id="IPR000847">
    <property type="entry name" value="LysR_HTH_N"/>
</dbReference>
<dbReference type="Pfam" id="PF03466">
    <property type="entry name" value="LysR_substrate"/>
    <property type="match status" value="1"/>
</dbReference>
<name>A0ABW9Y520_9RHOB</name>
<keyword evidence="7" id="KW-1185">Reference proteome</keyword>
<feature type="domain" description="HTH lysR-type" evidence="5">
    <location>
        <begin position="4"/>
        <end position="61"/>
    </location>
</feature>
<dbReference type="EMBL" id="JAAATW010000002">
    <property type="protein sequence ID" value="NBE07598.1"/>
    <property type="molecule type" value="Genomic_DNA"/>
</dbReference>
<dbReference type="Gene3D" id="3.40.190.290">
    <property type="match status" value="1"/>
</dbReference>
<evidence type="ECO:0000313" key="7">
    <source>
        <dbReference type="Proteomes" id="UP001517376"/>
    </source>
</evidence>
<dbReference type="Proteomes" id="UP001517376">
    <property type="component" value="Unassembled WGS sequence"/>
</dbReference>
<sequence length="294" mass="31940">MGIDTWDEIRTAYQVARLGTVSGAAEVLGVHHATVIRHIDALEKRLGTKLFQRHARGYTPTEAGHDLLSVAQTTDEQFAQLASRIKGIGETVAGELVVTSIAGAADLLVPVLARFQTSYPAVILRFLTDMRVFRLDYGEAHVAIRAGAAPEEPDNVVQPLARIRTGLYAARSYAAAHGLPTSEADLAGHSFVGADSAESRAPFNRWLRATVPPDALRFRGTESPAIEAAIRAGLGIGFMSAYRAAPDPDLVEVMPPRPEWDAPLWIVTHVDLHRTRKVQAFLTVLKDAARDWAL</sequence>
<keyword evidence="2" id="KW-0805">Transcription regulation</keyword>
<keyword evidence="4" id="KW-0804">Transcription</keyword>
<evidence type="ECO:0000313" key="6">
    <source>
        <dbReference type="EMBL" id="NBE07598.1"/>
    </source>
</evidence>
<evidence type="ECO:0000259" key="5">
    <source>
        <dbReference type="PROSITE" id="PS50931"/>
    </source>
</evidence>
<keyword evidence="3" id="KW-0238">DNA-binding</keyword>
<dbReference type="PROSITE" id="PS50931">
    <property type="entry name" value="HTH_LYSR"/>
    <property type="match status" value="1"/>
</dbReference>
<dbReference type="SUPFAM" id="SSF46785">
    <property type="entry name" value="Winged helix' DNA-binding domain"/>
    <property type="match status" value="1"/>
</dbReference>
<dbReference type="InterPro" id="IPR058163">
    <property type="entry name" value="LysR-type_TF_proteobact-type"/>
</dbReference>
<comment type="caution">
    <text evidence="6">The sequence shown here is derived from an EMBL/GenBank/DDBJ whole genome shotgun (WGS) entry which is preliminary data.</text>
</comment>
<dbReference type="Gene3D" id="1.10.10.10">
    <property type="entry name" value="Winged helix-like DNA-binding domain superfamily/Winged helix DNA-binding domain"/>
    <property type="match status" value="1"/>
</dbReference>
<dbReference type="InterPro" id="IPR036390">
    <property type="entry name" value="WH_DNA-bd_sf"/>
</dbReference>
<comment type="similarity">
    <text evidence="1">Belongs to the LysR transcriptional regulatory family.</text>
</comment>
<dbReference type="InterPro" id="IPR036388">
    <property type="entry name" value="WH-like_DNA-bd_sf"/>
</dbReference>
<dbReference type="PANTHER" id="PTHR30537:SF3">
    <property type="entry name" value="TRANSCRIPTIONAL REGULATORY PROTEIN"/>
    <property type="match status" value="1"/>
</dbReference>
<accession>A0ABW9Y520</accession>
<dbReference type="RefSeq" id="WP_161766634.1">
    <property type="nucleotide sequence ID" value="NZ_JAAATW010000002.1"/>
</dbReference>
<evidence type="ECO:0000256" key="4">
    <source>
        <dbReference type="ARBA" id="ARBA00023163"/>
    </source>
</evidence>
<reference evidence="7" key="1">
    <citation type="submission" date="2020-01" db="EMBL/GenBank/DDBJ databases">
        <title>Sphingomonas sp. strain CSW-10.</title>
        <authorList>
            <person name="Chen W.-M."/>
        </authorList>
    </citation>
    <scope>NUCLEOTIDE SEQUENCE [LARGE SCALE GENOMIC DNA]</scope>
    <source>
        <strain evidence="7">CCP-1</strain>
    </source>
</reference>
<dbReference type="PANTHER" id="PTHR30537">
    <property type="entry name" value="HTH-TYPE TRANSCRIPTIONAL REGULATOR"/>
    <property type="match status" value="1"/>
</dbReference>
<evidence type="ECO:0000256" key="2">
    <source>
        <dbReference type="ARBA" id="ARBA00023015"/>
    </source>
</evidence>
<evidence type="ECO:0000256" key="3">
    <source>
        <dbReference type="ARBA" id="ARBA00023125"/>
    </source>
</evidence>
<dbReference type="SUPFAM" id="SSF53850">
    <property type="entry name" value="Periplasmic binding protein-like II"/>
    <property type="match status" value="1"/>
</dbReference>